<dbReference type="PANTHER" id="PTHR32479:SF20">
    <property type="entry name" value="GLYCOLATE OXIDASE IRON-SULFUR SUBUNIT"/>
    <property type="match status" value="1"/>
</dbReference>
<dbReference type="PROSITE" id="PS51379">
    <property type="entry name" value="4FE4S_FER_2"/>
    <property type="match status" value="2"/>
</dbReference>
<evidence type="ECO:0000256" key="4">
    <source>
        <dbReference type="ARBA" id="ARBA00023004"/>
    </source>
</evidence>
<dbReference type="InterPro" id="IPR017900">
    <property type="entry name" value="4Fe4S_Fe_S_CS"/>
</dbReference>
<dbReference type="GO" id="GO:0046872">
    <property type="term" value="F:metal ion binding"/>
    <property type="evidence" value="ECO:0007669"/>
    <property type="project" value="UniProtKB-UniRule"/>
</dbReference>
<keyword evidence="6" id="KW-0813">Transport</keyword>
<dbReference type="Pfam" id="PF02754">
    <property type="entry name" value="CCG"/>
    <property type="match status" value="2"/>
</dbReference>
<dbReference type="InterPro" id="IPR017896">
    <property type="entry name" value="4Fe4S_Fe-S-bd"/>
</dbReference>
<evidence type="ECO:0000259" key="7">
    <source>
        <dbReference type="PROSITE" id="PS51379"/>
    </source>
</evidence>
<protein>
    <recommendedName>
        <fullName evidence="6">Glycolate oxidase iron-sulfur subunit</fullName>
        <ecNumber evidence="6">1.1.99.14</ecNumber>
    </recommendedName>
</protein>
<feature type="domain" description="4Fe-4S ferredoxin-type" evidence="7">
    <location>
        <begin position="10"/>
        <end position="42"/>
    </location>
</feature>
<comment type="catalytic activity">
    <reaction evidence="6">
        <text>glycolate + A = glyoxylate + AH2</text>
        <dbReference type="Rhea" id="RHEA:21264"/>
        <dbReference type="ChEBI" id="CHEBI:13193"/>
        <dbReference type="ChEBI" id="CHEBI:17499"/>
        <dbReference type="ChEBI" id="CHEBI:29805"/>
        <dbReference type="ChEBI" id="CHEBI:36655"/>
        <dbReference type="EC" id="1.1.99.14"/>
    </reaction>
</comment>
<keyword evidence="6" id="KW-0249">Electron transport</keyword>
<reference evidence="9" key="1">
    <citation type="submission" date="2016-10" db="EMBL/GenBank/DDBJ databases">
        <authorList>
            <person name="Varghese N."/>
            <person name="Submissions S."/>
        </authorList>
    </citation>
    <scope>NUCLEOTIDE SEQUENCE [LARGE SCALE GENOMIC DNA]</scope>
    <source>
        <strain evidence="9">KHC7</strain>
    </source>
</reference>
<dbReference type="PANTHER" id="PTHR32479">
    <property type="entry name" value="GLYCOLATE OXIDASE IRON-SULFUR SUBUNIT"/>
    <property type="match status" value="1"/>
</dbReference>
<dbReference type="GO" id="GO:0051539">
    <property type="term" value="F:4 iron, 4 sulfur cluster binding"/>
    <property type="evidence" value="ECO:0007669"/>
    <property type="project" value="UniProtKB-UniRule"/>
</dbReference>
<dbReference type="PROSITE" id="PS00198">
    <property type="entry name" value="4FE4S_FER_1"/>
    <property type="match status" value="2"/>
</dbReference>
<dbReference type="GO" id="GO:0019154">
    <property type="term" value="F:glycolate dehydrogenase activity"/>
    <property type="evidence" value="ECO:0007669"/>
    <property type="project" value="UniProtKB-EC"/>
</dbReference>
<organism evidence="8 9">
    <name type="scientific">Desulfovibrio legallii</name>
    <dbReference type="NCBI Taxonomy" id="571438"/>
    <lineage>
        <taxon>Bacteria</taxon>
        <taxon>Pseudomonadati</taxon>
        <taxon>Thermodesulfobacteriota</taxon>
        <taxon>Desulfovibrionia</taxon>
        <taxon>Desulfovibrionales</taxon>
        <taxon>Desulfovibrionaceae</taxon>
        <taxon>Desulfovibrio</taxon>
    </lineage>
</organism>
<dbReference type="Pfam" id="PF13183">
    <property type="entry name" value="Fer4_8"/>
    <property type="match status" value="1"/>
</dbReference>
<dbReference type="AlphaFoldDB" id="A0A1G7HU63"/>
<dbReference type="OrthoDB" id="9770306at2"/>
<keyword evidence="2 6" id="KW-0479">Metal-binding</keyword>
<evidence type="ECO:0000256" key="2">
    <source>
        <dbReference type="ARBA" id="ARBA00022723"/>
    </source>
</evidence>
<proteinExistence type="predicted"/>
<evidence type="ECO:0000313" key="9">
    <source>
        <dbReference type="Proteomes" id="UP000199355"/>
    </source>
</evidence>
<evidence type="ECO:0000256" key="3">
    <source>
        <dbReference type="ARBA" id="ARBA00022737"/>
    </source>
</evidence>
<evidence type="ECO:0000256" key="5">
    <source>
        <dbReference type="ARBA" id="ARBA00023014"/>
    </source>
</evidence>
<name>A0A1G7HU63_9BACT</name>
<dbReference type="Proteomes" id="UP000199355">
    <property type="component" value="Unassembled WGS sequence"/>
</dbReference>
<comment type="catalytic activity">
    <reaction evidence="6">
        <text>(R)-lactate + A = pyruvate + AH2</text>
        <dbReference type="Rhea" id="RHEA:15089"/>
        <dbReference type="ChEBI" id="CHEBI:13193"/>
        <dbReference type="ChEBI" id="CHEBI:15361"/>
        <dbReference type="ChEBI" id="CHEBI:16004"/>
        <dbReference type="ChEBI" id="CHEBI:17499"/>
    </reaction>
</comment>
<keyword evidence="9" id="KW-1185">Reference proteome</keyword>
<gene>
    <name evidence="8" type="ORF">SAMN05192586_10131</name>
</gene>
<evidence type="ECO:0000313" key="8">
    <source>
        <dbReference type="EMBL" id="SDF03878.1"/>
    </source>
</evidence>
<keyword evidence="1 6" id="KW-0004">4Fe-4S</keyword>
<accession>A0A1G7HU63</accession>
<dbReference type="RefSeq" id="WP_092152313.1">
    <property type="nucleotide sequence ID" value="NZ_FNBX01000001.1"/>
</dbReference>
<keyword evidence="4 6" id="KW-0408">Iron</keyword>
<dbReference type="EC" id="1.1.99.14" evidence="6"/>
<dbReference type="EMBL" id="FNBX01000001">
    <property type="protein sequence ID" value="SDF03878.1"/>
    <property type="molecule type" value="Genomic_DNA"/>
</dbReference>
<keyword evidence="3" id="KW-0677">Repeat</keyword>
<dbReference type="InterPro" id="IPR004017">
    <property type="entry name" value="Cys_rich_dom"/>
</dbReference>
<comment type="cofactor">
    <cofactor evidence="6">
        <name>[4Fe-4S] cluster</name>
        <dbReference type="ChEBI" id="CHEBI:49883"/>
    </cofactor>
    <text evidence="6">Binds 2 [4Fe-4S] clusters.</text>
</comment>
<dbReference type="InterPro" id="IPR009051">
    <property type="entry name" value="Helical_ferredxn"/>
</dbReference>
<dbReference type="PIRSF" id="PIRSF000139">
    <property type="entry name" value="Glc_ox_4Fe-4S"/>
    <property type="match status" value="1"/>
</dbReference>
<evidence type="ECO:0000256" key="1">
    <source>
        <dbReference type="ARBA" id="ARBA00022485"/>
    </source>
</evidence>
<sequence length="431" mass="46896">MSTLHELAQRLMALDDKITACMKCGMCQAVCPMFGASGMEADVARGKLALIDNLAHEMLKDPAAVGDKLGRCLLCGSCQAACPPGVQIMDVFMDAREIVNEYLGLHPAKKMIFRTLLTKPGLFNFAMRVGAPMQGLMFRRTGDTQGTVCAPMLNFMLGDRHMRPLAKTPLHARYGALDEPRRSGGLKVAFFPGCMGDKMYTEMSEACLKVLRHHNVAVFMPKGMTCCGIPALSSGDVKGMAEQMKVNAAALAKGDFDYLLSPCASCTSTIKELWPRYANRLGSVAQRKVEELAAKTMDINAFLVDVLQVHPAEHPQGNAVAVTYHDSCHLKKSLGVAAQPRTVIAANPAYELKEMAEADRCCGCGGSFNLFHYDYSRQIGQRKRDNVVASGAQVVAAGCPACMMQLEDVLSHNHDNVRVKHTVEIYAESLK</sequence>
<dbReference type="InterPro" id="IPR012257">
    <property type="entry name" value="Glc_ox_4Fe-4S"/>
</dbReference>
<comment type="function">
    <text evidence="6">Component of a complex that catalyzes the oxidation of glycolate to glyoxylate.</text>
</comment>
<evidence type="ECO:0000256" key="6">
    <source>
        <dbReference type="PIRNR" id="PIRNR000139"/>
    </source>
</evidence>
<feature type="domain" description="4Fe-4S ferredoxin-type" evidence="7">
    <location>
        <begin position="61"/>
        <end position="92"/>
    </location>
</feature>
<dbReference type="SUPFAM" id="SSF46548">
    <property type="entry name" value="alpha-helical ferredoxin"/>
    <property type="match status" value="1"/>
</dbReference>
<dbReference type="STRING" id="571438.SAMN05192586_10131"/>
<dbReference type="Gene3D" id="1.10.1060.10">
    <property type="entry name" value="Alpha-helical ferredoxin"/>
    <property type="match status" value="1"/>
</dbReference>
<keyword evidence="5 6" id="KW-0411">Iron-sulfur</keyword>